<keyword evidence="2" id="KW-0479">Metal-binding</keyword>
<dbReference type="OrthoDB" id="5945905at2759"/>
<dbReference type="InParanoid" id="A0A369K8R1"/>
<gene>
    <name evidence="4" type="ORF">Hypma_000158</name>
</gene>
<proteinExistence type="predicted"/>
<organism evidence="4 5">
    <name type="scientific">Hypsizygus marmoreus</name>
    <name type="common">White beech mushroom</name>
    <name type="synonym">Agaricus marmoreus</name>
    <dbReference type="NCBI Taxonomy" id="39966"/>
    <lineage>
        <taxon>Eukaryota</taxon>
        <taxon>Fungi</taxon>
        <taxon>Dikarya</taxon>
        <taxon>Basidiomycota</taxon>
        <taxon>Agaricomycotina</taxon>
        <taxon>Agaricomycetes</taxon>
        <taxon>Agaricomycetidae</taxon>
        <taxon>Agaricales</taxon>
        <taxon>Tricholomatineae</taxon>
        <taxon>Lyophyllaceae</taxon>
        <taxon>Hypsizygus</taxon>
    </lineage>
</organism>
<evidence type="ECO:0000313" key="5">
    <source>
        <dbReference type="Proteomes" id="UP000076154"/>
    </source>
</evidence>
<keyword evidence="5" id="KW-1185">Reference proteome</keyword>
<dbReference type="STRING" id="39966.A0A369K8R1"/>
<evidence type="ECO:0000259" key="3">
    <source>
        <dbReference type="Pfam" id="PF13359"/>
    </source>
</evidence>
<dbReference type="Proteomes" id="UP000076154">
    <property type="component" value="Unassembled WGS sequence"/>
</dbReference>
<comment type="cofactor">
    <cofactor evidence="1">
        <name>a divalent metal cation</name>
        <dbReference type="ChEBI" id="CHEBI:60240"/>
    </cofactor>
</comment>
<comment type="caution">
    <text evidence="4">The sequence shown here is derived from an EMBL/GenBank/DDBJ whole genome shotgun (WGS) entry which is preliminary data.</text>
</comment>
<accession>A0A369K8R1</accession>
<evidence type="ECO:0000313" key="4">
    <source>
        <dbReference type="EMBL" id="RDB30989.1"/>
    </source>
</evidence>
<protein>
    <recommendedName>
        <fullName evidence="3">DDE Tnp4 domain-containing protein</fullName>
    </recommendedName>
</protein>
<feature type="domain" description="DDE Tnp4" evidence="3">
    <location>
        <begin position="2"/>
        <end position="104"/>
    </location>
</feature>
<evidence type="ECO:0000256" key="1">
    <source>
        <dbReference type="ARBA" id="ARBA00001968"/>
    </source>
</evidence>
<dbReference type="EMBL" id="LUEZ02000002">
    <property type="protein sequence ID" value="RDB30989.1"/>
    <property type="molecule type" value="Genomic_DNA"/>
</dbReference>
<dbReference type="GO" id="GO:0046872">
    <property type="term" value="F:metal ion binding"/>
    <property type="evidence" value="ECO:0007669"/>
    <property type="project" value="UniProtKB-KW"/>
</dbReference>
<dbReference type="AlphaFoldDB" id="A0A369K8R1"/>
<reference evidence="4" key="1">
    <citation type="submission" date="2018-04" db="EMBL/GenBank/DDBJ databases">
        <title>Whole genome sequencing of Hypsizygus marmoreus.</title>
        <authorList>
            <person name="Choi I.-G."/>
            <person name="Min B."/>
            <person name="Kim J.-G."/>
            <person name="Kim S."/>
            <person name="Oh Y.-L."/>
            <person name="Kong W.-S."/>
            <person name="Park H."/>
            <person name="Jeong J."/>
            <person name="Song E.-S."/>
        </authorList>
    </citation>
    <scope>NUCLEOTIDE SEQUENCE [LARGE SCALE GENOMIC DNA]</scope>
    <source>
        <strain evidence="4">51987-8</strain>
    </source>
</reference>
<dbReference type="InterPro" id="IPR027806">
    <property type="entry name" value="HARBI1_dom"/>
</dbReference>
<sequence length="186" mass="21326">MLFNGWKQIHCLKYHLLLTPDGIMIHIYGPVEGRQHDETVYKESSLEDILKAHFHTPEEAELFIFGDSGYSCHGHILTPYKDPQTEAQHSWNSQMSKVHEPVDQNAKVLLQPCGLYYLVAILLCNAHTILHYSQTLQYFNCAPPSLEEYFYGGPVADDELDSWCMSSPWKEVDVPADKIDNEDDNI</sequence>
<evidence type="ECO:0000256" key="2">
    <source>
        <dbReference type="ARBA" id="ARBA00022723"/>
    </source>
</evidence>
<dbReference type="Pfam" id="PF13359">
    <property type="entry name" value="DDE_Tnp_4"/>
    <property type="match status" value="1"/>
</dbReference>
<name>A0A369K8R1_HYPMA</name>